<name>A0A1M6TZ71_9FIRM</name>
<feature type="transmembrane region" description="Helical" evidence="1">
    <location>
        <begin position="33"/>
        <end position="52"/>
    </location>
</feature>
<keyword evidence="1" id="KW-0812">Transmembrane</keyword>
<keyword evidence="1" id="KW-0472">Membrane</keyword>
<keyword evidence="1" id="KW-1133">Transmembrane helix</keyword>
<accession>A0A1M6TZ71</accession>
<protein>
    <recommendedName>
        <fullName evidence="4">DUF5683 domain-containing protein</fullName>
    </recommendedName>
</protein>
<dbReference type="Proteomes" id="UP000183997">
    <property type="component" value="Unassembled WGS sequence"/>
</dbReference>
<dbReference type="OrthoDB" id="1681403at2"/>
<evidence type="ECO:0008006" key="4">
    <source>
        <dbReference type="Google" id="ProtNLM"/>
    </source>
</evidence>
<feature type="transmembrane region" description="Helical" evidence="1">
    <location>
        <begin position="72"/>
        <end position="92"/>
    </location>
</feature>
<evidence type="ECO:0000313" key="3">
    <source>
        <dbReference type="Proteomes" id="UP000183997"/>
    </source>
</evidence>
<evidence type="ECO:0000313" key="2">
    <source>
        <dbReference type="EMBL" id="SHK62246.1"/>
    </source>
</evidence>
<dbReference type="AlphaFoldDB" id="A0A1M6TZ71"/>
<evidence type="ECO:0000256" key="1">
    <source>
        <dbReference type="SAM" id="Phobius"/>
    </source>
</evidence>
<dbReference type="EMBL" id="FRAR01000018">
    <property type="protein sequence ID" value="SHK62246.1"/>
    <property type="molecule type" value="Genomic_DNA"/>
</dbReference>
<feature type="transmembrane region" description="Helical" evidence="1">
    <location>
        <begin position="136"/>
        <end position="154"/>
    </location>
</feature>
<reference evidence="3" key="1">
    <citation type="submission" date="2016-11" db="EMBL/GenBank/DDBJ databases">
        <authorList>
            <person name="Varghese N."/>
            <person name="Submissions S."/>
        </authorList>
    </citation>
    <scope>NUCLEOTIDE SEQUENCE [LARGE SCALE GENOMIC DNA]</scope>
    <source>
        <strain evidence="3">DSM 10349</strain>
    </source>
</reference>
<dbReference type="STRING" id="1121421.SAMN02745123_02522"/>
<dbReference type="RefSeq" id="WP_072914888.1">
    <property type="nucleotide sequence ID" value="NZ_FRAR01000018.1"/>
</dbReference>
<sequence>MNQSMVRIKYSPYVALLWSAMMPGFGHLYNKDYWLASAFFIIELGLNFFANINNAITQAFNPFYYKGADLHLNMSWALFYPGMYAFSMWHAYNRAIEKNALLKEIQEPVTPKLTGCFIGLTIGMQFGLIWPLYHTLLLTSLGYGLAGATIGTLLEKTILSKVPLP</sequence>
<keyword evidence="3" id="KW-1185">Reference proteome</keyword>
<proteinExistence type="predicted"/>
<gene>
    <name evidence="2" type="ORF">SAMN02745123_02522</name>
</gene>
<organism evidence="2 3">
    <name type="scientific">Desulforamulus aeronauticus DSM 10349</name>
    <dbReference type="NCBI Taxonomy" id="1121421"/>
    <lineage>
        <taxon>Bacteria</taxon>
        <taxon>Bacillati</taxon>
        <taxon>Bacillota</taxon>
        <taxon>Clostridia</taxon>
        <taxon>Eubacteriales</taxon>
        <taxon>Peptococcaceae</taxon>
        <taxon>Desulforamulus</taxon>
    </lineage>
</organism>